<dbReference type="InterPro" id="IPR050708">
    <property type="entry name" value="T6SS_VgrG/RHS"/>
</dbReference>
<evidence type="ECO:0000313" key="5">
    <source>
        <dbReference type="Proteomes" id="UP001206128"/>
    </source>
</evidence>
<dbReference type="InterPro" id="IPR006530">
    <property type="entry name" value="YD"/>
</dbReference>
<dbReference type="PANTHER" id="PTHR32305:SF15">
    <property type="entry name" value="PROTEIN RHSA-RELATED"/>
    <property type="match status" value="1"/>
</dbReference>
<evidence type="ECO:0000256" key="2">
    <source>
        <dbReference type="SAM" id="Phobius"/>
    </source>
</evidence>
<name>A0AAE3KI84_9PSEU</name>
<organism evidence="4 5">
    <name type="scientific">Goodfellowiella coeruleoviolacea</name>
    <dbReference type="NCBI Taxonomy" id="334858"/>
    <lineage>
        <taxon>Bacteria</taxon>
        <taxon>Bacillati</taxon>
        <taxon>Actinomycetota</taxon>
        <taxon>Actinomycetes</taxon>
        <taxon>Pseudonocardiales</taxon>
        <taxon>Pseudonocardiaceae</taxon>
        <taxon>Goodfellowiella</taxon>
    </lineage>
</organism>
<dbReference type="Gene3D" id="3.90.182.10">
    <property type="entry name" value="Toxin - Anthrax Protective Antigen,domain 1"/>
    <property type="match status" value="1"/>
</dbReference>
<sequence>MAASGVEALVIPGTASAADPARDPRDVPVLSSQPTPPPATSGRTDADFDPLATRDGYAGSRFDPERSHVVSRSMFVEEWENPDGSRTLRQSSAPLNVKDETGNWQPVDTTLAKQDSSSRVRAKRHVLNPSVAAKANDPAVLAVEVDGGKASLAMEQAADRPATVDGDEATFTDVQPDTDLEYEVTASAVKETIVVKRQPAAGRSSWRFRLNTEGLTPELDGSGGVLLKDAAGVAKVTLPPIETWDSSGSDDRAPAMTGGTYTLDNANGQWTLTVSVDENWLRAPERKFPVYVDPTMSFGVVDSYAYRSDGYTCHNCGLRIGNSQAAGDTYFRSAFKVDYSPLFGKTVVGSRLDLTRVGGTTGSVKSWMTDLYHASSLDFNGIGGHAASTYVGDTGQFTGESLTGFIRYLVDRRDPDAWFMLVGTEQPGVWTYKHLDATLLVDVGSAPGAAPLTEPADNSTLTTTTPTLRVGAVSDGDGESVRYCFRVATGSDAKTGVVVESGCLDRPEWTVPSGVLQDGVAYTWQATTVANLTTTTPPWVGHFKIDQRIGDHGPSPTDSVGPVTVNLANGNVSTSVSSPSFTTVGGSAGLSFSYNSQQTDAKGLRASYYNDLNHNGAIDDGNEPTLVRTEPQVNVDWGTESPFAPALPADYFVVRWSGYFQAPETGTYLFAGVHDDKTTVWINNNQVYLGEGVSDVNWTQATGVALTKGQRVPIKVELAEIVGDARLRLFVKTTDDTTVPQQIVRSDWLYSEDLPALPQGWTLSADLDGQGGSYVSAQVTDQTVVLTDASGAKHTWTKASNGGYTPPTGEDGVLSLDNSGRVNLADGGEVFVFRSDGKLESQNSVADSRKPAALQNIYDGAPTRLKEIKDPVSGRSHVLHYNRPGDDCYGGVSRPDGADELPPTQMLCRISYWDNTETRIWYCGGTLCRVEDPGSENTDFGYNAGGQLDRVRDSLVNDWVAVDLAGRNNIAEVLTAISYDTSSGKPKATSVTSPAPAIGQPRPAHSYRYVGTGETQVDTAGLAPATGFSRKVTFDEAYRQLTDTDATGKTTRQEWNVKDQVVATIDAAGRKTTTIYDHADRQTDTYGPAPESCFAGLTPTAACASTVDHNHTGYDEGINGLAATYYANKDLSGAPVVYATGVGTADGSLVRNWGEGSPTTGVPADGFSLRLTGEIVFPQAGEYTLRVLADDGVRVWVDDRGVIDDWRDVAPTWREGKVNSDAAGAIKRIRVDFYDSVSLAQLELHWTTPSGAQEAVPGSQLKPRYGLTTSTTEDESDGVPNKVTRTRYTDNGLDPVYGLATATIADPNGLALTGTTSVETPGSGYLRQTGKTLPTGARTTYAHYGDTEARDNPCTAESDPANQGGLAKTTTAPNPASGNARVEERVYDASGRVVAESINGAWVCTRYDSRDRVVETTYPETSAAGKRTVTTDYKVGGDPLTTSVSDTSGTVTTKVDLLGRTVAYTDALGTRSETFYDLAGRVERETVQPPHAVDTLETTEYRYDDAGRVLETKFNTAVLATPSYDAAGELASVTYGNGTSLASIGKDKAGRTTSLTWKKPDGSQVVSAVGRSRSGTIVDESLAGVDARPGAPNYVYDAVGRLTEAWVPGHHYTYDFTSAASAQCPTGTQANAGANTNRMRLVDATASGTAETGYCYDAADRILATTGANAVTGIKYDDRGNTTEFTVNGATTYLGWDGADRNLTARSVGTKPEDAADVSYIRDATDRIIGRTAAQGDSAAPVVRYSYSASGDSADLVLADNKQVISRSIPLPGGVLWTGTIKDGKVVQQYDHPTVRGDICVSTDESGVQVGELRTYTPFGEPLKADGSVDPDAVPDNQTGQLDYGWLGQHQRPYEHAGALSLVQMGARPYSPLLGRFLSVDPVEGGSANDYDYVNGDPANETDLDGRNPAVGAGIGSIFGPAGAVIGAAVGLAIIAIPVARAAQSHAIPRPGAWQVKNRRSLSFKGKSYGYRIYDAKGNTYKYGITSGAVPDARPKSQLAKCQKVMKSPCKYKKYGPFPTRWQARLWENTRIMDYKRVHGVCPPGQRKSCR</sequence>
<keyword evidence="2" id="KW-0472">Membrane</keyword>
<dbReference type="Gene3D" id="2.60.120.260">
    <property type="entry name" value="Galactose-binding domain-like"/>
    <property type="match status" value="1"/>
</dbReference>
<dbReference type="Proteomes" id="UP001206128">
    <property type="component" value="Unassembled WGS sequence"/>
</dbReference>
<dbReference type="InterPro" id="IPR011658">
    <property type="entry name" value="PA14_dom"/>
</dbReference>
<feature type="region of interest" description="Disordered" evidence="1">
    <location>
        <begin position="1"/>
        <end position="67"/>
    </location>
</feature>
<evidence type="ECO:0000256" key="1">
    <source>
        <dbReference type="SAM" id="MobiDB-lite"/>
    </source>
</evidence>
<accession>A0AAE3KI84</accession>
<dbReference type="InterPro" id="IPR037524">
    <property type="entry name" value="PA14/GLEYA"/>
</dbReference>
<feature type="region of interest" description="Disordered" evidence="1">
    <location>
        <begin position="983"/>
        <end position="1003"/>
    </location>
</feature>
<feature type="region of interest" description="Disordered" evidence="1">
    <location>
        <begin position="1251"/>
        <end position="1287"/>
    </location>
</feature>
<comment type="caution">
    <text evidence="4">The sequence shown here is derived from an EMBL/GenBank/DDBJ whole genome shotgun (WGS) entry which is preliminary data.</text>
</comment>
<dbReference type="InterPro" id="IPR013783">
    <property type="entry name" value="Ig-like_fold"/>
</dbReference>
<dbReference type="PROSITE" id="PS51820">
    <property type="entry name" value="PA14"/>
    <property type="match status" value="2"/>
</dbReference>
<dbReference type="SUPFAM" id="SSF56988">
    <property type="entry name" value="Anthrax protective antigen"/>
    <property type="match status" value="2"/>
</dbReference>
<keyword evidence="2" id="KW-1133">Transmembrane helix</keyword>
<dbReference type="InterPro" id="IPR022385">
    <property type="entry name" value="Rhs_assc_core"/>
</dbReference>
<dbReference type="PANTHER" id="PTHR32305">
    <property type="match status" value="1"/>
</dbReference>
<evidence type="ECO:0000259" key="3">
    <source>
        <dbReference type="PROSITE" id="PS51820"/>
    </source>
</evidence>
<proteinExistence type="predicted"/>
<feature type="compositionally biased region" description="Polar residues" evidence="1">
    <location>
        <begin position="983"/>
        <end position="993"/>
    </location>
</feature>
<keyword evidence="2" id="KW-0812">Transmembrane</keyword>
<feature type="domain" description="PA14" evidence="3">
    <location>
        <begin position="1116"/>
        <end position="1260"/>
    </location>
</feature>
<dbReference type="Gene3D" id="2.180.10.10">
    <property type="entry name" value="RHS repeat-associated core"/>
    <property type="match status" value="1"/>
</dbReference>
<feature type="compositionally biased region" description="Polar residues" evidence="1">
    <location>
        <begin position="1368"/>
        <end position="1377"/>
    </location>
</feature>
<dbReference type="GO" id="GO:0005975">
    <property type="term" value="P:carbohydrate metabolic process"/>
    <property type="evidence" value="ECO:0007669"/>
    <property type="project" value="UniProtKB-ARBA"/>
</dbReference>
<feature type="region of interest" description="Disordered" evidence="1">
    <location>
        <begin position="1315"/>
        <end position="1380"/>
    </location>
</feature>
<keyword evidence="5" id="KW-1185">Reference proteome</keyword>
<dbReference type="NCBIfam" id="TIGR03696">
    <property type="entry name" value="Rhs_assc_core"/>
    <property type="match status" value="1"/>
</dbReference>
<evidence type="ECO:0000313" key="4">
    <source>
        <dbReference type="EMBL" id="MCP2168215.1"/>
    </source>
</evidence>
<reference evidence="4" key="1">
    <citation type="submission" date="2022-06" db="EMBL/GenBank/DDBJ databases">
        <title>Genomic Encyclopedia of Archaeal and Bacterial Type Strains, Phase II (KMG-II): from individual species to whole genera.</title>
        <authorList>
            <person name="Goeker M."/>
        </authorList>
    </citation>
    <scope>NUCLEOTIDE SEQUENCE</scope>
    <source>
        <strain evidence="4">DSM 43935</strain>
    </source>
</reference>
<dbReference type="NCBIfam" id="TIGR01643">
    <property type="entry name" value="YD_repeat_2x"/>
    <property type="match status" value="1"/>
</dbReference>
<dbReference type="Pfam" id="PF07691">
    <property type="entry name" value="PA14"/>
    <property type="match status" value="2"/>
</dbReference>
<dbReference type="Gene3D" id="2.60.40.10">
    <property type="entry name" value="Immunoglobulins"/>
    <property type="match status" value="1"/>
</dbReference>
<dbReference type="SMART" id="SM00758">
    <property type="entry name" value="PA14"/>
    <property type="match status" value="2"/>
</dbReference>
<gene>
    <name evidence="4" type="ORF">LX83_005093</name>
</gene>
<dbReference type="EMBL" id="JAMTCK010000013">
    <property type="protein sequence ID" value="MCP2168215.1"/>
    <property type="molecule type" value="Genomic_DNA"/>
</dbReference>
<protein>
    <submittedName>
        <fullName evidence="4">RHS repeat-associated core domain-containing protein</fullName>
    </submittedName>
</protein>
<dbReference type="RefSeq" id="WP_253775874.1">
    <property type="nucleotide sequence ID" value="NZ_JAMTCK010000013.1"/>
</dbReference>
<feature type="transmembrane region" description="Helical" evidence="2">
    <location>
        <begin position="1918"/>
        <end position="1940"/>
    </location>
</feature>
<feature type="domain" description="PA14" evidence="3">
    <location>
        <begin position="599"/>
        <end position="748"/>
    </location>
</feature>